<dbReference type="EMBL" id="JABMCB010000119">
    <property type="protein sequence ID" value="NUU73939.1"/>
    <property type="molecule type" value="Genomic_DNA"/>
</dbReference>
<reference evidence="1 2" key="1">
    <citation type="submission" date="2020-05" db="EMBL/GenBank/DDBJ databases">
        <title>Genome Sequencing of Type Strains.</title>
        <authorList>
            <person name="Lemaire J.F."/>
            <person name="Inderbitzin P."/>
            <person name="Gregorio O.A."/>
            <person name="Collins S.B."/>
            <person name="Wespe N."/>
            <person name="Knight-Connoni V."/>
        </authorList>
    </citation>
    <scope>NUCLEOTIDE SEQUENCE [LARGE SCALE GENOMIC DNA]</scope>
    <source>
        <strain evidence="1 2">LMG 21957</strain>
    </source>
</reference>
<comment type="caution">
    <text evidence="1">The sequence shown here is derived from an EMBL/GenBank/DDBJ whole genome shotgun (WGS) entry which is preliminary data.</text>
</comment>
<dbReference type="Proteomes" id="UP000526125">
    <property type="component" value="Unassembled WGS sequence"/>
</dbReference>
<evidence type="ECO:0000313" key="2">
    <source>
        <dbReference type="Proteomes" id="UP000526125"/>
    </source>
</evidence>
<dbReference type="RefSeq" id="WP_152532768.1">
    <property type="nucleotide sequence ID" value="NZ_JABMCB010000119.1"/>
</dbReference>
<name>A0A7Y6BTY4_9BACL</name>
<evidence type="ECO:0000313" key="1">
    <source>
        <dbReference type="EMBL" id="NUU73939.1"/>
    </source>
</evidence>
<accession>A0A7Y6BTY4</accession>
<dbReference type="AlphaFoldDB" id="A0A7Y6BTY4"/>
<organism evidence="1 2">
    <name type="scientific">Paenibacillus xylanilyticus</name>
    <dbReference type="NCBI Taxonomy" id="248903"/>
    <lineage>
        <taxon>Bacteria</taxon>
        <taxon>Bacillati</taxon>
        <taxon>Bacillota</taxon>
        <taxon>Bacilli</taxon>
        <taxon>Bacillales</taxon>
        <taxon>Paenibacillaceae</taxon>
        <taxon>Paenibacillus</taxon>
    </lineage>
</organism>
<keyword evidence="2" id="KW-1185">Reference proteome</keyword>
<sequence length="59" mass="6537">MMNKEKIREKFLAAPGNSFAVAFRLVQKAAAENENPEDCIQLIGEVAKEFGVDISDCSY</sequence>
<gene>
    <name evidence="1" type="ORF">HP552_01415</name>
</gene>
<protein>
    <submittedName>
        <fullName evidence="1">Uncharacterized protein</fullName>
    </submittedName>
</protein>
<proteinExistence type="predicted"/>